<dbReference type="AlphaFoldDB" id="A0A856MIP5"/>
<gene>
    <name evidence="1" type="ORF">DP114_17935</name>
</gene>
<accession>A0A856MIP5</accession>
<evidence type="ECO:0000313" key="1">
    <source>
        <dbReference type="EMBL" id="QDL09521.1"/>
    </source>
</evidence>
<dbReference type="EMBL" id="CP030118">
    <property type="protein sequence ID" value="QDL09521.1"/>
    <property type="molecule type" value="Genomic_DNA"/>
</dbReference>
<proteinExistence type="predicted"/>
<sequence length="62" mass="7582">MRNSSTIDWLIYDFQVNLNCATFKVRFLWKPRFASLARLRYFISILCDLSKQINEFQQRPMF</sequence>
<keyword evidence="2" id="KW-1185">Reference proteome</keyword>
<organism evidence="1 2">
    <name type="scientific">Brasilonema sennae CENA114</name>
    <dbReference type="NCBI Taxonomy" id="415709"/>
    <lineage>
        <taxon>Bacteria</taxon>
        <taxon>Bacillati</taxon>
        <taxon>Cyanobacteriota</taxon>
        <taxon>Cyanophyceae</taxon>
        <taxon>Nostocales</taxon>
        <taxon>Scytonemataceae</taxon>
        <taxon>Brasilonema</taxon>
        <taxon>Bromeliae group (in: Brasilonema)</taxon>
    </lineage>
</organism>
<dbReference type="KEGG" id="bsen:DP114_17935"/>
<name>A0A856MIP5_9CYAN</name>
<evidence type="ECO:0000313" key="2">
    <source>
        <dbReference type="Proteomes" id="UP000503129"/>
    </source>
</evidence>
<dbReference type="Proteomes" id="UP000503129">
    <property type="component" value="Chromosome"/>
</dbReference>
<protein>
    <submittedName>
        <fullName evidence="1">Uncharacterized protein</fullName>
    </submittedName>
</protein>
<reference evidence="1 2" key="1">
    <citation type="submission" date="2018-06" db="EMBL/GenBank/DDBJ databases">
        <title>Comparative genomics of Brasilonema spp. strains.</title>
        <authorList>
            <person name="Alvarenga D.O."/>
            <person name="Fiore M.F."/>
            <person name="Varani A.M."/>
        </authorList>
    </citation>
    <scope>NUCLEOTIDE SEQUENCE [LARGE SCALE GENOMIC DNA]</scope>
    <source>
        <strain evidence="1 2">CENA114</strain>
    </source>
</reference>